<name>A0ABQ2KIP6_9MICO</name>
<dbReference type="Gene3D" id="1.20.1290.10">
    <property type="entry name" value="AhpD-like"/>
    <property type="match status" value="1"/>
</dbReference>
<evidence type="ECO:0000313" key="1">
    <source>
        <dbReference type="EMBL" id="GGN84618.1"/>
    </source>
</evidence>
<keyword evidence="2" id="KW-1185">Reference proteome</keyword>
<dbReference type="NCBIfam" id="TIGR04029">
    <property type="entry name" value="CMD_Avi_7170"/>
    <property type="match status" value="1"/>
</dbReference>
<comment type="caution">
    <text evidence="1">The sequence shown here is derived from an EMBL/GenBank/DDBJ whole genome shotgun (WGS) entry which is preliminary data.</text>
</comment>
<dbReference type="Proteomes" id="UP000626982">
    <property type="component" value="Unassembled WGS sequence"/>
</dbReference>
<sequence>MSHDDVIDHLAEIEPGSALDRIRRARPDAREHAQQSFLALLEPAEPGQLTLAERYAVAAYVAVLHDADEDRSRSAAFYLELLADEADAALVAAVRDAADAGRAHGPYGDYREPALAGEAVAGPEARIDAPVVPERLRAALEHAHLLVLHPRDARAETLRALVDAGWGADAIVSLSQLVAFLAFQLRLVHGLRAVAAAPASAASRSDADLEGAVA</sequence>
<dbReference type="InterPro" id="IPR029032">
    <property type="entry name" value="AhpD-like"/>
</dbReference>
<dbReference type="EMBL" id="BMLM01000001">
    <property type="protein sequence ID" value="GGN84618.1"/>
    <property type="molecule type" value="Genomic_DNA"/>
</dbReference>
<dbReference type="SUPFAM" id="SSF69118">
    <property type="entry name" value="AhpD-like"/>
    <property type="match status" value="1"/>
</dbReference>
<organism evidence="1 2">
    <name type="scientific">Agrococcus terreus</name>
    <dbReference type="NCBI Taxonomy" id="574649"/>
    <lineage>
        <taxon>Bacteria</taxon>
        <taxon>Bacillati</taxon>
        <taxon>Actinomycetota</taxon>
        <taxon>Actinomycetes</taxon>
        <taxon>Micrococcales</taxon>
        <taxon>Microbacteriaceae</taxon>
        <taxon>Agrococcus</taxon>
    </lineage>
</organism>
<dbReference type="InterPro" id="IPR023982">
    <property type="entry name" value="CHP04029_CMD-like"/>
</dbReference>
<protein>
    <recommendedName>
        <fullName evidence="3">CMD domain protein, Avi_7170 family</fullName>
    </recommendedName>
</protein>
<gene>
    <name evidence="1" type="ORF">GCM10010968_16630</name>
</gene>
<proteinExistence type="predicted"/>
<accession>A0ABQ2KIP6</accession>
<evidence type="ECO:0000313" key="2">
    <source>
        <dbReference type="Proteomes" id="UP000626982"/>
    </source>
</evidence>
<dbReference type="RefSeq" id="WP_188717703.1">
    <property type="nucleotide sequence ID" value="NZ_BAABBD010000002.1"/>
</dbReference>
<evidence type="ECO:0008006" key="3">
    <source>
        <dbReference type="Google" id="ProtNLM"/>
    </source>
</evidence>
<reference evidence="2" key="1">
    <citation type="journal article" date="2019" name="Int. J. Syst. Evol. Microbiol.">
        <title>The Global Catalogue of Microorganisms (GCM) 10K type strain sequencing project: providing services to taxonomists for standard genome sequencing and annotation.</title>
        <authorList>
            <consortium name="The Broad Institute Genomics Platform"/>
            <consortium name="The Broad Institute Genome Sequencing Center for Infectious Disease"/>
            <person name="Wu L."/>
            <person name="Ma J."/>
        </authorList>
    </citation>
    <scope>NUCLEOTIDE SEQUENCE [LARGE SCALE GENOMIC DNA]</scope>
    <source>
        <strain evidence="2">CGMCC 1.6960</strain>
    </source>
</reference>